<dbReference type="Pfam" id="PF21530">
    <property type="entry name" value="Pif1_2B_dom"/>
    <property type="match status" value="1"/>
</dbReference>
<dbReference type="EMBL" id="MU826377">
    <property type="protein sequence ID" value="KAJ7377539.1"/>
    <property type="molecule type" value="Genomic_DNA"/>
</dbReference>
<dbReference type="Proteomes" id="UP001163046">
    <property type="component" value="Unassembled WGS sequence"/>
</dbReference>
<dbReference type="AlphaFoldDB" id="A0A9W9ZAQ7"/>
<evidence type="ECO:0000313" key="3">
    <source>
        <dbReference type="Proteomes" id="UP001163046"/>
    </source>
</evidence>
<accession>A0A9W9ZAQ7</accession>
<reference evidence="2" key="1">
    <citation type="submission" date="2023-01" db="EMBL/GenBank/DDBJ databases">
        <title>Genome assembly of the deep-sea coral Lophelia pertusa.</title>
        <authorList>
            <person name="Herrera S."/>
            <person name="Cordes E."/>
        </authorList>
    </citation>
    <scope>NUCLEOTIDE SEQUENCE</scope>
    <source>
        <strain evidence="2">USNM1676648</strain>
        <tissue evidence="2">Polyp</tissue>
    </source>
</reference>
<feature type="domain" description="DNA helicase Pif1-like 2B" evidence="1">
    <location>
        <begin position="2"/>
        <end position="39"/>
    </location>
</feature>
<comment type="caution">
    <text evidence="2">The sequence shown here is derived from an EMBL/GenBank/DDBJ whole genome shotgun (WGS) entry which is preliminary data.</text>
</comment>
<dbReference type="OrthoDB" id="10050764at2759"/>
<name>A0A9W9ZAQ7_9CNID</name>
<proteinExistence type="predicted"/>
<sequence length="83" mass="9323">MNINLLIHEVLQIKEGARVMLIYNISRTLVNGSTGFVTGYSSKGYPVCYLRRWYLFTVEPITLAVTDPTDPNRIVCAKDPSTS</sequence>
<evidence type="ECO:0000259" key="1">
    <source>
        <dbReference type="Pfam" id="PF21530"/>
    </source>
</evidence>
<gene>
    <name evidence="2" type="ORF">OS493_028522</name>
</gene>
<protein>
    <recommendedName>
        <fullName evidence="1">DNA helicase Pif1-like 2B domain-containing protein</fullName>
    </recommendedName>
</protein>
<organism evidence="2 3">
    <name type="scientific">Desmophyllum pertusum</name>
    <dbReference type="NCBI Taxonomy" id="174260"/>
    <lineage>
        <taxon>Eukaryota</taxon>
        <taxon>Metazoa</taxon>
        <taxon>Cnidaria</taxon>
        <taxon>Anthozoa</taxon>
        <taxon>Hexacorallia</taxon>
        <taxon>Scleractinia</taxon>
        <taxon>Caryophylliina</taxon>
        <taxon>Caryophylliidae</taxon>
        <taxon>Desmophyllum</taxon>
    </lineage>
</organism>
<keyword evidence="3" id="KW-1185">Reference proteome</keyword>
<evidence type="ECO:0000313" key="2">
    <source>
        <dbReference type="EMBL" id="KAJ7377539.1"/>
    </source>
</evidence>
<dbReference type="InterPro" id="IPR049163">
    <property type="entry name" value="Pif1-like_2B_dom"/>
</dbReference>